<keyword evidence="1" id="KW-0732">Signal</keyword>
<proteinExistence type="predicted"/>
<feature type="signal peptide" evidence="1">
    <location>
        <begin position="1"/>
        <end position="25"/>
    </location>
</feature>
<evidence type="ECO:0000313" key="3">
    <source>
        <dbReference type="Proteomes" id="UP000183810"/>
    </source>
</evidence>
<sequence>MRIRIAATSLATLAFALVGAGSANAVTTGFCEQHGGIAIGIQDGTWWCVGGFGDGQQILFPRT</sequence>
<evidence type="ECO:0000256" key="1">
    <source>
        <dbReference type="SAM" id="SignalP"/>
    </source>
</evidence>
<keyword evidence="3" id="KW-1185">Reference proteome</keyword>
<dbReference type="RefSeq" id="WP_071927158.1">
    <property type="nucleotide sequence ID" value="NZ_CP018082.1"/>
</dbReference>
<name>A0A1J0VPL9_9NOCA</name>
<reference evidence="2" key="1">
    <citation type="submission" date="2016-11" db="EMBL/GenBank/DDBJ databases">
        <authorList>
            <person name="Jaros S."/>
            <person name="Januszkiewicz K."/>
            <person name="Wedrychowicz H."/>
        </authorList>
    </citation>
    <scope>NUCLEOTIDE SEQUENCE [LARGE SCALE GENOMIC DNA]</scope>
    <source>
        <strain evidence="2">Y48</strain>
    </source>
</reference>
<accession>A0A1J0VPL9</accession>
<dbReference type="Proteomes" id="UP000183810">
    <property type="component" value="Chromosome"/>
</dbReference>
<dbReference type="KEGG" id="nsl:BOX37_08335"/>
<feature type="chain" id="PRO_5013380383" evidence="1">
    <location>
        <begin position="26"/>
        <end position="63"/>
    </location>
</feature>
<dbReference type="EMBL" id="CP018082">
    <property type="protein sequence ID" value="APE33979.1"/>
    <property type="molecule type" value="Genomic_DNA"/>
</dbReference>
<organism evidence="2 3">
    <name type="scientific">Nocardia mangyaensis</name>
    <dbReference type="NCBI Taxonomy" id="2213200"/>
    <lineage>
        <taxon>Bacteria</taxon>
        <taxon>Bacillati</taxon>
        <taxon>Actinomycetota</taxon>
        <taxon>Actinomycetes</taxon>
        <taxon>Mycobacteriales</taxon>
        <taxon>Nocardiaceae</taxon>
        <taxon>Nocardia</taxon>
    </lineage>
</organism>
<evidence type="ECO:0000313" key="2">
    <source>
        <dbReference type="EMBL" id="APE33979.1"/>
    </source>
</evidence>
<gene>
    <name evidence="2" type="ORF">BOX37_08335</name>
</gene>
<protein>
    <submittedName>
        <fullName evidence="2">Uncharacterized protein</fullName>
    </submittedName>
</protein>
<dbReference type="AlphaFoldDB" id="A0A1J0VPL9"/>